<sequence>MATPFGPETLKATLGILRNCSLDYGLALASRIGPELTTKLPSEWISGLSPDDQTICFRATLISWAVARLVPKVMQLKVVLADQKKKHILVSAGTGSGKTLPMALNMLLDDPARQSITMTLSPLKRLQLSQLETFNGLFDTCTVVLNEDTPRDLAWFAKYLWDQARRARGKAVHAIVTTEQLQKSKAGHMSMIGQLIRNPFFYRYIARINVDEAHCIHIDGLPHYGMDAFRPAWGRLDEIKALLPRSTRWSLFSATFPPHILDTVQKKLLPSDYEHIHITSN</sequence>
<dbReference type="GO" id="GO:0005524">
    <property type="term" value="F:ATP binding"/>
    <property type="evidence" value="ECO:0007669"/>
    <property type="project" value="InterPro"/>
</dbReference>
<dbReference type="OrthoDB" id="10261556at2759"/>
<evidence type="ECO:0000313" key="3">
    <source>
        <dbReference type="Proteomes" id="UP000521943"/>
    </source>
</evidence>
<name>A0A8H6HD08_9AGAR</name>
<dbReference type="Gene3D" id="3.40.50.300">
    <property type="entry name" value="P-loop containing nucleotide triphosphate hydrolases"/>
    <property type="match status" value="1"/>
</dbReference>
<dbReference type="GO" id="GO:0003676">
    <property type="term" value="F:nucleic acid binding"/>
    <property type="evidence" value="ECO:0007669"/>
    <property type="project" value="InterPro"/>
</dbReference>
<dbReference type="AlphaFoldDB" id="A0A8H6HD08"/>
<dbReference type="Pfam" id="PF00270">
    <property type="entry name" value="DEAD"/>
    <property type="match status" value="1"/>
</dbReference>
<accession>A0A8H6HD08</accession>
<comment type="caution">
    <text evidence="2">The sequence shown here is derived from an EMBL/GenBank/DDBJ whole genome shotgun (WGS) entry which is preliminary data.</text>
</comment>
<reference evidence="2 3" key="1">
    <citation type="submission" date="2020-07" db="EMBL/GenBank/DDBJ databases">
        <title>Comparative genomics of pyrophilous fungi reveals a link between fire events and developmental genes.</title>
        <authorList>
            <consortium name="DOE Joint Genome Institute"/>
            <person name="Steindorff A.S."/>
            <person name="Carver A."/>
            <person name="Calhoun S."/>
            <person name="Stillman K."/>
            <person name="Liu H."/>
            <person name="Lipzen A."/>
            <person name="Pangilinan J."/>
            <person name="Labutti K."/>
            <person name="Bruns T.D."/>
            <person name="Grigoriev I.V."/>
        </authorList>
    </citation>
    <scope>NUCLEOTIDE SEQUENCE [LARGE SCALE GENOMIC DNA]</scope>
    <source>
        <strain evidence="2 3">CBS 144469</strain>
    </source>
</reference>
<gene>
    <name evidence="2" type="ORF">DFP72DRAFT_1079195</name>
</gene>
<dbReference type="Proteomes" id="UP000521943">
    <property type="component" value="Unassembled WGS sequence"/>
</dbReference>
<dbReference type="EMBL" id="JACGCI010000130">
    <property type="protein sequence ID" value="KAF6744011.1"/>
    <property type="molecule type" value="Genomic_DNA"/>
</dbReference>
<evidence type="ECO:0000259" key="1">
    <source>
        <dbReference type="PROSITE" id="PS51192"/>
    </source>
</evidence>
<proteinExistence type="predicted"/>
<dbReference type="PROSITE" id="PS51192">
    <property type="entry name" value="HELICASE_ATP_BIND_1"/>
    <property type="match status" value="1"/>
</dbReference>
<keyword evidence="3" id="KW-1185">Reference proteome</keyword>
<organism evidence="2 3">
    <name type="scientific">Ephemerocybe angulata</name>
    <dbReference type="NCBI Taxonomy" id="980116"/>
    <lineage>
        <taxon>Eukaryota</taxon>
        <taxon>Fungi</taxon>
        <taxon>Dikarya</taxon>
        <taxon>Basidiomycota</taxon>
        <taxon>Agaricomycotina</taxon>
        <taxon>Agaricomycetes</taxon>
        <taxon>Agaricomycetidae</taxon>
        <taxon>Agaricales</taxon>
        <taxon>Agaricineae</taxon>
        <taxon>Psathyrellaceae</taxon>
        <taxon>Ephemerocybe</taxon>
    </lineage>
</organism>
<dbReference type="InterPro" id="IPR014001">
    <property type="entry name" value="Helicase_ATP-bd"/>
</dbReference>
<feature type="domain" description="Helicase ATP-binding" evidence="1">
    <location>
        <begin position="79"/>
        <end position="274"/>
    </location>
</feature>
<dbReference type="InterPro" id="IPR027417">
    <property type="entry name" value="P-loop_NTPase"/>
</dbReference>
<evidence type="ECO:0000313" key="2">
    <source>
        <dbReference type="EMBL" id="KAF6744011.1"/>
    </source>
</evidence>
<protein>
    <recommendedName>
        <fullName evidence="1">Helicase ATP-binding domain-containing protein</fullName>
    </recommendedName>
</protein>
<dbReference type="SUPFAM" id="SSF52540">
    <property type="entry name" value="P-loop containing nucleoside triphosphate hydrolases"/>
    <property type="match status" value="1"/>
</dbReference>
<dbReference type="InterPro" id="IPR011545">
    <property type="entry name" value="DEAD/DEAH_box_helicase_dom"/>
</dbReference>